<gene>
    <name evidence="1" type="ORF">BECKLPF1236A_GA0070988_1002310</name>
    <name evidence="2" type="ORF">BECKLPF1236C_GA0070990_100356</name>
</gene>
<evidence type="ECO:0000313" key="2">
    <source>
        <dbReference type="EMBL" id="VFK26400.1"/>
    </source>
</evidence>
<dbReference type="EMBL" id="CAADFM010000023">
    <property type="protein sequence ID" value="VFK09208.1"/>
    <property type="molecule type" value="Genomic_DNA"/>
</dbReference>
<evidence type="ECO:0000313" key="1">
    <source>
        <dbReference type="EMBL" id="VFK09208.1"/>
    </source>
</evidence>
<protein>
    <submittedName>
        <fullName evidence="1">Uncharacterized protein</fullName>
    </submittedName>
</protein>
<organism evidence="1">
    <name type="scientific">Candidatus Kentrum sp. LPFa</name>
    <dbReference type="NCBI Taxonomy" id="2126335"/>
    <lineage>
        <taxon>Bacteria</taxon>
        <taxon>Pseudomonadati</taxon>
        <taxon>Pseudomonadota</taxon>
        <taxon>Gammaproteobacteria</taxon>
        <taxon>Candidatus Kentrum</taxon>
    </lineage>
</organism>
<dbReference type="AlphaFoldDB" id="A0A450VWM3"/>
<accession>A0A450VWM3</accession>
<reference evidence="1" key="1">
    <citation type="submission" date="2019-02" db="EMBL/GenBank/DDBJ databases">
        <authorList>
            <person name="Gruber-Vodicka R. H."/>
            <person name="Seah K. B. B."/>
        </authorList>
    </citation>
    <scope>NUCLEOTIDE SEQUENCE</scope>
    <source>
        <strain evidence="1">BECK_S312</strain>
        <strain evidence="2">BECK_S426</strain>
    </source>
</reference>
<sequence length="102" mass="11767">MSFSNFLIILFRIFRESDYLVGYPRNLRQNDQKFIHAMGFWLRPSRVGYLKNKDPWEIGACTENLPLLSVLARLSRILSSSGASLQTEKEDSIIGKVKVVFQ</sequence>
<proteinExistence type="predicted"/>
<name>A0A450VWM3_9GAMM</name>
<dbReference type="EMBL" id="CAADFP010000035">
    <property type="protein sequence ID" value="VFK26400.1"/>
    <property type="molecule type" value="Genomic_DNA"/>
</dbReference>